<accession>A0A3P3VLB4</accession>
<dbReference type="InterPro" id="IPR012947">
    <property type="entry name" value="tRNA_SAD"/>
</dbReference>
<dbReference type="SUPFAM" id="SSF55186">
    <property type="entry name" value="ThrRS/AlaRS common domain"/>
    <property type="match status" value="1"/>
</dbReference>
<evidence type="ECO:0000256" key="5">
    <source>
        <dbReference type="ARBA" id="ARBA00022833"/>
    </source>
</evidence>
<dbReference type="RefSeq" id="WP_125017645.1">
    <property type="nucleotide sequence ID" value="NZ_QWEZ01000002.1"/>
</dbReference>
<dbReference type="InterPro" id="IPR018165">
    <property type="entry name" value="Ala-tRNA-synth_IIc_core"/>
</dbReference>
<name>A0A3P3VLB4_9GAMM</name>
<protein>
    <recommendedName>
        <fullName evidence="3">Alanine--tRNA ligase</fullName>
    </recommendedName>
    <alternativeName>
        <fullName evidence="6">Alanyl-tRNA synthetase</fullName>
    </alternativeName>
</protein>
<evidence type="ECO:0000256" key="1">
    <source>
        <dbReference type="ARBA" id="ARBA00001947"/>
    </source>
</evidence>
<gene>
    <name evidence="8" type="ORF">D0544_15280</name>
</gene>
<dbReference type="Proteomes" id="UP000280792">
    <property type="component" value="Unassembled WGS sequence"/>
</dbReference>
<comment type="cofactor">
    <cofactor evidence="1">
        <name>Zn(2+)</name>
        <dbReference type="ChEBI" id="CHEBI:29105"/>
    </cofactor>
</comment>
<evidence type="ECO:0000256" key="6">
    <source>
        <dbReference type="ARBA" id="ARBA00032577"/>
    </source>
</evidence>
<dbReference type="InterPro" id="IPR018164">
    <property type="entry name" value="Ala-tRNA-synth_IIc_N"/>
</dbReference>
<feature type="domain" description="Alanyl-transfer RNA synthetases family profile" evidence="7">
    <location>
        <begin position="1"/>
        <end position="239"/>
    </location>
</feature>
<dbReference type="InterPro" id="IPR051335">
    <property type="entry name" value="Alanyl-tRNA_Editing_Enzymes"/>
</dbReference>
<comment type="caution">
    <text evidence="8">The sequence shown here is derived from an EMBL/GenBank/DDBJ whole genome shotgun (WGS) entry which is preliminary data.</text>
</comment>
<evidence type="ECO:0000313" key="9">
    <source>
        <dbReference type="Proteomes" id="UP000280792"/>
    </source>
</evidence>
<reference evidence="8 9" key="1">
    <citation type="submission" date="2018-08" db="EMBL/GenBank/DDBJ databases">
        <authorList>
            <person name="Khan S.A."/>
        </authorList>
    </citation>
    <scope>NUCLEOTIDE SEQUENCE [LARGE SCALE GENOMIC DNA]</scope>
    <source>
        <strain evidence="8 9">GTF-13</strain>
    </source>
</reference>
<dbReference type="AlphaFoldDB" id="A0A3P3VLB4"/>
<dbReference type="GO" id="GO:0004813">
    <property type="term" value="F:alanine-tRNA ligase activity"/>
    <property type="evidence" value="ECO:0007669"/>
    <property type="project" value="InterPro"/>
</dbReference>
<dbReference type="PANTHER" id="PTHR43462:SF1">
    <property type="entry name" value="ALANYL-TRNA EDITING PROTEIN AARSD1"/>
    <property type="match status" value="1"/>
</dbReference>
<dbReference type="GO" id="GO:0006419">
    <property type="term" value="P:alanyl-tRNA aminoacylation"/>
    <property type="evidence" value="ECO:0007669"/>
    <property type="project" value="InterPro"/>
</dbReference>
<evidence type="ECO:0000313" key="8">
    <source>
        <dbReference type="EMBL" id="RRJ83194.1"/>
    </source>
</evidence>
<evidence type="ECO:0000256" key="2">
    <source>
        <dbReference type="ARBA" id="ARBA00004496"/>
    </source>
</evidence>
<dbReference type="PROSITE" id="PS50860">
    <property type="entry name" value="AA_TRNA_LIGASE_II_ALA"/>
    <property type="match status" value="1"/>
</dbReference>
<dbReference type="GO" id="GO:0046872">
    <property type="term" value="F:metal ion binding"/>
    <property type="evidence" value="ECO:0007669"/>
    <property type="project" value="UniProtKB-KW"/>
</dbReference>
<reference evidence="8 9" key="2">
    <citation type="submission" date="2018-12" db="EMBL/GenBank/DDBJ databases">
        <title>Simiduia agarivorans gen. nov., sp. nov., a marine, agarolytic bacterium isolated from shallow coastal water from Keelung, Taiwan.</title>
        <authorList>
            <person name="Shieh W.Y."/>
        </authorList>
    </citation>
    <scope>NUCLEOTIDE SEQUENCE [LARGE SCALE GENOMIC DNA]</scope>
    <source>
        <strain evidence="8 9">GTF-13</strain>
    </source>
</reference>
<dbReference type="PANTHER" id="PTHR43462">
    <property type="entry name" value="ALANYL-TRNA EDITING PROTEIN"/>
    <property type="match status" value="1"/>
</dbReference>
<keyword evidence="5" id="KW-0862">Zinc</keyword>
<dbReference type="GO" id="GO:0005737">
    <property type="term" value="C:cytoplasm"/>
    <property type="evidence" value="ECO:0007669"/>
    <property type="project" value="UniProtKB-SubCell"/>
</dbReference>
<proteinExistence type="predicted"/>
<sequence length="239" mass="26291">MSPALQAAFYDNPMAKSLESRVLAVEGDRVMLERTLFYPEGGGQPGDQGSWLTATGTSLKVTDTRKGELPGEIWHQLETDAHGLAVGDLLQQTLDWERRYRLMRMHSALHLLCSLVPRGVTGGSVGLERSRLDFDLGDAAVDKLELTERLNRLVEAGLEVTSEWISDTELDANPELVRTMSVQPPRGSGSVRMVRMGGVDYQPCGGTHVLNTSEIGAVTISKIENKGKLNRRIHLQLND</sequence>
<keyword evidence="4" id="KW-0479">Metal-binding</keyword>
<dbReference type="GO" id="GO:0005524">
    <property type="term" value="F:ATP binding"/>
    <property type="evidence" value="ECO:0007669"/>
    <property type="project" value="InterPro"/>
</dbReference>
<dbReference type="Gene3D" id="3.30.980.10">
    <property type="entry name" value="Threonyl-trna Synthetase, Chain A, domain 2"/>
    <property type="match status" value="1"/>
</dbReference>
<dbReference type="InterPro" id="IPR018163">
    <property type="entry name" value="Thr/Ala-tRNA-synth_IIc_edit"/>
</dbReference>
<dbReference type="EMBL" id="QWEZ01000002">
    <property type="protein sequence ID" value="RRJ83194.1"/>
    <property type="molecule type" value="Genomic_DNA"/>
</dbReference>
<dbReference type="GO" id="GO:0002161">
    <property type="term" value="F:aminoacyl-tRNA deacylase activity"/>
    <property type="evidence" value="ECO:0007669"/>
    <property type="project" value="UniProtKB-ARBA"/>
</dbReference>
<evidence type="ECO:0000259" key="7">
    <source>
        <dbReference type="PROSITE" id="PS50860"/>
    </source>
</evidence>
<evidence type="ECO:0000256" key="4">
    <source>
        <dbReference type="ARBA" id="ARBA00022723"/>
    </source>
</evidence>
<evidence type="ECO:0000256" key="3">
    <source>
        <dbReference type="ARBA" id="ARBA00017959"/>
    </source>
</evidence>
<dbReference type="InterPro" id="IPR009000">
    <property type="entry name" value="Transl_B-barrel_sf"/>
</dbReference>
<dbReference type="GO" id="GO:0003676">
    <property type="term" value="F:nucleic acid binding"/>
    <property type="evidence" value="ECO:0007669"/>
    <property type="project" value="InterPro"/>
</dbReference>
<dbReference type="Pfam" id="PF07973">
    <property type="entry name" value="tRNA_SAD"/>
    <property type="match status" value="1"/>
</dbReference>
<dbReference type="SMART" id="SM00863">
    <property type="entry name" value="tRNA_SAD"/>
    <property type="match status" value="1"/>
</dbReference>
<keyword evidence="9" id="KW-1185">Reference proteome</keyword>
<dbReference type="Gene3D" id="2.40.30.130">
    <property type="match status" value="1"/>
</dbReference>
<organism evidence="8 9">
    <name type="scientific">Aestuariirhabdus litorea</name>
    <dbReference type="NCBI Taxonomy" id="2528527"/>
    <lineage>
        <taxon>Bacteria</taxon>
        <taxon>Pseudomonadati</taxon>
        <taxon>Pseudomonadota</taxon>
        <taxon>Gammaproteobacteria</taxon>
        <taxon>Oceanospirillales</taxon>
        <taxon>Aestuariirhabdaceae</taxon>
        <taxon>Aestuariirhabdus</taxon>
    </lineage>
</organism>
<comment type="subcellular location">
    <subcellularLocation>
        <location evidence="2">Cytoplasm</location>
    </subcellularLocation>
</comment>
<dbReference type="Pfam" id="PF01411">
    <property type="entry name" value="tRNA-synt_2c"/>
    <property type="match status" value="1"/>
</dbReference>
<dbReference type="SUPFAM" id="SSF50447">
    <property type="entry name" value="Translation proteins"/>
    <property type="match status" value="1"/>
</dbReference>